<proteinExistence type="predicted"/>
<protein>
    <submittedName>
        <fullName evidence="1">Uncharacterized protein</fullName>
    </submittedName>
</protein>
<reference evidence="1" key="1">
    <citation type="submission" date="2014-09" db="EMBL/GenBank/DDBJ databases">
        <authorList>
            <person name="Magalhaes I.L.F."/>
            <person name="Oliveira U."/>
            <person name="Santos F.R."/>
            <person name="Vidigal T.H.D.A."/>
            <person name="Brescovit A.D."/>
            <person name="Santos A.J."/>
        </authorList>
    </citation>
    <scope>NUCLEOTIDE SEQUENCE</scope>
    <source>
        <tissue evidence="1">Shoot tissue taken approximately 20 cm above the soil surface</tissue>
    </source>
</reference>
<dbReference type="AlphaFoldDB" id="A0A0A9BQU4"/>
<organism evidence="1">
    <name type="scientific">Arundo donax</name>
    <name type="common">Giant reed</name>
    <name type="synonym">Donax arundinaceus</name>
    <dbReference type="NCBI Taxonomy" id="35708"/>
    <lineage>
        <taxon>Eukaryota</taxon>
        <taxon>Viridiplantae</taxon>
        <taxon>Streptophyta</taxon>
        <taxon>Embryophyta</taxon>
        <taxon>Tracheophyta</taxon>
        <taxon>Spermatophyta</taxon>
        <taxon>Magnoliopsida</taxon>
        <taxon>Liliopsida</taxon>
        <taxon>Poales</taxon>
        <taxon>Poaceae</taxon>
        <taxon>PACMAD clade</taxon>
        <taxon>Arundinoideae</taxon>
        <taxon>Arundineae</taxon>
        <taxon>Arundo</taxon>
    </lineage>
</organism>
<reference evidence="1" key="2">
    <citation type="journal article" date="2015" name="Data Brief">
        <title>Shoot transcriptome of the giant reed, Arundo donax.</title>
        <authorList>
            <person name="Barrero R.A."/>
            <person name="Guerrero F.D."/>
            <person name="Moolhuijzen P."/>
            <person name="Goolsby J.A."/>
            <person name="Tidwell J."/>
            <person name="Bellgard S.E."/>
            <person name="Bellgard M.I."/>
        </authorList>
    </citation>
    <scope>NUCLEOTIDE SEQUENCE</scope>
    <source>
        <tissue evidence="1">Shoot tissue taken approximately 20 cm above the soil surface</tissue>
    </source>
</reference>
<name>A0A0A9BQU4_ARUDO</name>
<evidence type="ECO:0000313" key="1">
    <source>
        <dbReference type="EMBL" id="JAD64533.1"/>
    </source>
</evidence>
<accession>A0A0A9BQU4</accession>
<sequence length="19" mass="2405">MSRKKITWIGLYTYFRVEL</sequence>
<dbReference type="EMBL" id="GBRH01233362">
    <property type="protein sequence ID" value="JAD64533.1"/>
    <property type="molecule type" value="Transcribed_RNA"/>
</dbReference>